<gene>
    <name evidence="7" type="ORF">DSPE1174_LOCUS19234</name>
</gene>
<dbReference type="EMBL" id="HBGS01037073">
    <property type="protein sequence ID" value="CAD9444039.1"/>
    <property type="molecule type" value="Transcribed_RNA"/>
</dbReference>
<evidence type="ECO:0000256" key="6">
    <source>
        <dbReference type="SAM" id="MobiDB-lite"/>
    </source>
</evidence>
<evidence type="ECO:0000256" key="4">
    <source>
        <dbReference type="ARBA" id="ARBA00023163"/>
    </source>
</evidence>
<feature type="region of interest" description="Disordered" evidence="6">
    <location>
        <begin position="378"/>
        <end position="398"/>
    </location>
</feature>
<reference evidence="7" key="1">
    <citation type="submission" date="2021-01" db="EMBL/GenBank/DDBJ databases">
        <authorList>
            <person name="Corre E."/>
            <person name="Pelletier E."/>
            <person name="Niang G."/>
            <person name="Scheremetjew M."/>
            <person name="Finn R."/>
            <person name="Kale V."/>
            <person name="Holt S."/>
            <person name="Cochrane G."/>
            <person name="Meng A."/>
            <person name="Brown T."/>
            <person name="Cohen L."/>
        </authorList>
    </citation>
    <scope>NUCLEOTIDE SEQUENCE</scope>
    <source>
        <strain evidence="7">CCMP1381</strain>
    </source>
</reference>
<feature type="compositionally biased region" description="Basic and acidic residues" evidence="6">
    <location>
        <begin position="68"/>
        <end position="90"/>
    </location>
</feature>
<feature type="region of interest" description="Disordered" evidence="6">
    <location>
        <begin position="190"/>
        <end position="211"/>
    </location>
</feature>
<accession>A0A7S2GBG2</accession>
<keyword evidence="2" id="KW-0678">Repressor</keyword>
<dbReference type="Pfam" id="PF08598">
    <property type="entry name" value="Sds3"/>
    <property type="match status" value="1"/>
</dbReference>
<protein>
    <submittedName>
        <fullName evidence="7">Uncharacterized protein</fullName>
    </submittedName>
</protein>
<proteinExistence type="predicted"/>
<evidence type="ECO:0000256" key="2">
    <source>
        <dbReference type="ARBA" id="ARBA00022491"/>
    </source>
</evidence>
<dbReference type="InterPro" id="IPR013907">
    <property type="entry name" value="Sds3"/>
</dbReference>
<dbReference type="SMART" id="SM01401">
    <property type="entry name" value="Sds3"/>
    <property type="match status" value="1"/>
</dbReference>
<feature type="compositionally biased region" description="Low complexity" evidence="6">
    <location>
        <begin position="54"/>
        <end position="63"/>
    </location>
</feature>
<evidence type="ECO:0000256" key="5">
    <source>
        <dbReference type="ARBA" id="ARBA00023242"/>
    </source>
</evidence>
<feature type="region of interest" description="Disordered" evidence="6">
    <location>
        <begin position="1"/>
        <end position="92"/>
    </location>
</feature>
<evidence type="ECO:0000256" key="3">
    <source>
        <dbReference type="ARBA" id="ARBA00023015"/>
    </source>
</evidence>
<organism evidence="7">
    <name type="scientific">Octactis speculum</name>
    <dbReference type="NCBI Taxonomy" id="3111310"/>
    <lineage>
        <taxon>Eukaryota</taxon>
        <taxon>Sar</taxon>
        <taxon>Stramenopiles</taxon>
        <taxon>Ochrophyta</taxon>
        <taxon>Dictyochophyceae</taxon>
        <taxon>Dictyochales</taxon>
        <taxon>Dictyochaceae</taxon>
        <taxon>Octactis</taxon>
    </lineage>
</organism>
<keyword evidence="5" id="KW-0539">Nucleus</keyword>
<keyword evidence="4" id="KW-0804">Transcription</keyword>
<evidence type="ECO:0000313" key="7">
    <source>
        <dbReference type="EMBL" id="CAD9444039.1"/>
    </source>
</evidence>
<dbReference type="AlphaFoldDB" id="A0A7S2GBG2"/>
<keyword evidence="3" id="KW-0805">Transcription regulation</keyword>
<dbReference type="GO" id="GO:0005654">
    <property type="term" value="C:nucleoplasm"/>
    <property type="evidence" value="ECO:0007669"/>
    <property type="project" value="UniProtKB-ARBA"/>
</dbReference>
<feature type="compositionally biased region" description="Basic and acidic residues" evidence="6">
    <location>
        <begin position="1"/>
        <end position="14"/>
    </location>
</feature>
<comment type="subcellular location">
    <subcellularLocation>
        <location evidence="1">Nucleus</location>
    </subcellularLocation>
</comment>
<name>A0A7S2GBG2_9STRA</name>
<sequence>MGVKRKLDENHPGGEGRSSTTKSSRKHGQAIFLPPGVNGGYSMMTSSDGEDLGENSSGSSSSLIKSHFAAEHPSSKDHHMQSGDQARDDAAAVEAEAADYKEMIEEIERERDLLTGGTHPEITRRSAILQKNCQRRIAAAKRFRDLQIENIRGLYDYEEKETNSTYATGVAALKQMLADDLDSKIASLRRGRRCERRGGGSGGGTSGTTTSHRALRSLRGQNGQHSNGQHPPDNELISGRRLRQRDAMHLPSYTINGSLTDSEVRSDLRQVVNDLKQRAALYVSTCGSGSKAHADVVVNRGANGKGPRTLVYDGHRYMVGSRIVVHSVLTAQDFPGSVIQVSEHSDHDGSVEKGGEMLVKLRDGTTVRVCVLHLKSGRLTLSPPPENDDVTDKDDNSD</sequence>
<evidence type="ECO:0000256" key="1">
    <source>
        <dbReference type="ARBA" id="ARBA00004123"/>
    </source>
</evidence>
<dbReference type="PANTHER" id="PTHR21964">
    <property type="entry name" value="BREAST CANCER METASTASIS-SUPPRESSOR 1"/>
    <property type="match status" value="1"/>
</dbReference>
<dbReference type="GO" id="GO:0010468">
    <property type="term" value="P:regulation of gene expression"/>
    <property type="evidence" value="ECO:0007669"/>
    <property type="project" value="UniProtKB-ARBA"/>
</dbReference>